<gene>
    <name evidence="1" type="ORF">M3P05_20545</name>
</gene>
<evidence type="ECO:0000313" key="2">
    <source>
        <dbReference type="Proteomes" id="UP001203338"/>
    </source>
</evidence>
<comment type="caution">
    <text evidence="1">The sequence shown here is derived from an EMBL/GenBank/DDBJ whole genome shotgun (WGS) entry which is preliminary data.</text>
</comment>
<keyword evidence="2" id="KW-1185">Reference proteome</keyword>
<evidence type="ECO:0000313" key="1">
    <source>
        <dbReference type="EMBL" id="MCL6272309.1"/>
    </source>
</evidence>
<dbReference type="Proteomes" id="UP001203338">
    <property type="component" value="Unassembled WGS sequence"/>
</dbReference>
<accession>A0ABT0PLR0</accession>
<reference evidence="1 2" key="1">
    <citation type="submission" date="2022-05" db="EMBL/GenBank/DDBJ databases">
        <authorList>
            <person name="Park J.-S."/>
        </authorList>
    </citation>
    <scope>NUCLEOTIDE SEQUENCE [LARGE SCALE GENOMIC DNA]</scope>
    <source>
        <strain evidence="1 2">2012CJ34-2</strain>
    </source>
</reference>
<feature type="non-terminal residue" evidence="1">
    <location>
        <position position="1"/>
    </location>
</feature>
<proteinExistence type="predicted"/>
<name>A0ABT0PLR0_9GAMM</name>
<dbReference type="EMBL" id="JAMFLX010000119">
    <property type="protein sequence ID" value="MCL6272309.1"/>
    <property type="molecule type" value="Genomic_DNA"/>
</dbReference>
<dbReference type="RefSeq" id="WP_249702007.1">
    <property type="nucleotide sequence ID" value="NZ_JAMFLX010000119.1"/>
</dbReference>
<protein>
    <submittedName>
        <fullName evidence="1">Uncharacterized protein</fullName>
    </submittedName>
</protein>
<organism evidence="1 2">
    <name type="scientific">Parendozoicomonas callyspongiae</name>
    <dbReference type="NCBI Taxonomy" id="2942213"/>
    <lineage>
        <taxon>Bacteria</taxon>
        <taxon>Pseudomonadati</taxon>
        <taxon>Pseudomonadota</taxon>
        <taxon>Gammaproteobacteria</taxon>
        <taxon>Oceanospirillales</taxon>
        <taxon>Endozoicomonadaceae</taxon>
        <taxon>Parendozoicomonas</taxon>
    </lineage>
</organism>
<sequence length="73" mass="8697">EHLRNIQYNVKIARYIQLPQFIYMLSRGFFIPKTSLFEDELEGLASVMFNYDEVGPAPKMENDWAKEWIYTSC</sequence>